<evidence type="ECO:0000313" key="2">
    <source>
        <dbReference type="Proteomes" id="UP000176939"/>
    </source>
</evidence>
<gene>
    <name evidence="1" type="ORF">A2Z67_00085</name>
</gene>
<accession>A0A1F7X7E7</accession>
<dbReference type="AlphaFoldDB" id="A0A1F7X7E7"/>
<organism evidence="1 2">
    <name type="scientific">Candidatus Woesebacteria bacterium RBG_13_36_22</name>
    <dbReference type="NCBI Taxonomy" id="1802478"/>
    <lineage>
        <taxon>Bacteria</taxon>
        <taxon>Candidatus Woeseibacteriota</taxon>
    </lineage>
</organism>
<dbReference type="EMBL" id="MGFQ01000003">
    <property type="protein sequence ID" value="OGM10639.1"/>
    <property type="molecule type" value="Genomic_DNA"/>
</dbReference>
<dbReference type="Proteomes" id="UP000176939">
    <property type="component" value="Unassembled WGS sequence"/>
</dbReference>
<reference evidence="1 2" key="1">
    <citation type="journal article" date="2016" name="Nat. Commun.">
        <title>Thousands of microbial genomes shed light on interconnected biogeochemical processes in an aquifer system.</title>
        <authorList>
            <person name="Anantharaman K."/>
            <person name="Brown C.T."/>
            <person name="Hug L.A."/>
            <person name="Sharon I."/>
            <person name="Castelle C.J."/>
            <person name="Probst A.J."/>
            <person name="Thomas B.C."/>
            <person name="Singh A."/>
            <person name="Wilkins M.J."/>
            <person name="Karaoz U."/>
            <person name="Brodie E.L."/>
            <person name="Williams K.H."/>
            <person name="Hubbard S.S."/>
            <person name="Banfield J.F."/>
        </authorList>
    </citation>
    <scope>NUCLEOTIDE SEQUENCE [LARGE SCALE GENOMIC DNA]</scope>
</reference>
<evidence type="ECO:0000313" key="1">
    <source>
        <dbReference type="EMBL" id="OGM10639.1"/>
    </source>
</evidence>
<comment type="caution">
    <text evidence="1">The sequence shown here is derived from an EMBL/GenBank/DDBJ whole genome shotgun (WGS) entry which is preliminary data.</text>
</comment>
<protein>
    <submittedName>
        <fullName evidence="1">Uncharacterized protein</fullName>
    </submittedName>
</protein>
<sequence length="62" mass="7345">MSDVIADEYENWKKKANQVLRLKNQLFFYKLRIEELEKHIGDFPEPYKTMICNILANGKIGV</sequence>
<proteinExistence type="predicted"/>
<name>A0A1F7X7E7_9BACT</name>